<reference evidence="2" key="2">
    <citation type="submission" date="2018-03" db="EMBL/GenBank/DDBJ databases">
        <title>The Triticum urartu genome reveals the dynamic nature of wheat genome evolution.</title>
        <authorList>
            <person name="Ling H."/>
            <person name="Ma B."/>
            <person name="Shi X."/>
            <person name="Liu H."/>
            <person name="Dong L."/>
            <person name="Sun H."/>
            <person name="Cao Y."/>
            <person name="Gao Q."/>
            <person name="Zheng S."/>
            <person name="Li Y."/>
            <person name="Yu Y."/>
            <person name="Du H."/>
            <person name="Qi M."/>
            <person name="Li Y."/>
            <person name="Yu H."/>
            <person name="Cui Y."/>
            <person name="Wang N."/>
            <person name="Chen C."/>
            <person name="Wu H."/>
            <person name="Zhao Y."/>
            <person name="Zhang J."/>
            <person name="Li Y."/>
            <person name="Zhou W."/>
            <person name="Zhang B."/>
            <person name="Hu W."/>
            <person name="Eijk M."/>
            <person name="Tang J."/>
            <person name="Witsenboer H."/>
            <person name="Zhao S."/>
            <person name="Li Z."/>
            <person name="Zhang A."/>
            <person name="Wang D."/>
            <person name="Liang C."/>
        </authorList>
    </citation>
    <scope>NUCLEOTIDE SEQUENCE [LARGE SCALE GENOMIC DNA]</scope>
    <source>
        <strain evidence="2">cv. G1812</strain>
    </source>
</reference>
<name>A0A8R7TND2_TRIUA</name>
<protein>
    <submittedName>
        <fullName evidence="2">Uncharacterized protein</fullName>
    </submittedName>
</protein>
<dbReference type="EnsemblPlants" id="TuG1812G0200005805.01.T04">
    <property type="protein sequence ID" value="TuG1812G0200005805.01.T04"/>
    <property type="gene ID" value="TuG1812G0200005805.01"/>
</dbReference>
<sequence>MPFSSPGAGTRKRRNGGSHSPLVICSSPRMASSLSASSPPPTPTGAYMLEFGSTTSRRAAAPSYGLPTATARPPPLHPRHSPSA</sequence>
<feature type="compositionally biased region" description="Low complexity" evidence="1">
    <location>
        <begin position="26"/>
        <end position="37"/>
    </location>
</feature>
<dbReference type="Proteomes" id="UP000015106">
    <property type="component" value="Chromosome 2"/>
</dbReference>
<dbReference type="Gramene" id="TuG1812G0200005805.01.T04">
    <property type="protein sequence ID" value="TuG1812G0200005805.01.T04"/>
    <property type="gene ID" value="TuG1812G0200005805.01"/>
</dbReference>
<keyword evidence="3" id="KW-1185">Reference proteome</keyword>
<organism evidence="2 3">
    <name type="scientific">Triticum urartu</name>
    <name type="common">Red wild einkorn</name>
    <name type="synonym">Crithodium urartu</name>
    <dbReference type="NCBI Taxonomy" id="4572"/>
    <lineage>
        <taxon>Eukaryota</taxon>
        <taxon>Viridiplantae</taxon>
        <taxon>Streptophyta</taxon>
        <taxon>Embryophyta</taxon>
        <taxon>Tracheophyta</taxon>
        <taxon>Spermatophyta</taxon>
        <taxon>Magnoliopsida</taxon>
        <taxon>Liliopsida</taxon>
        <taxon>Poales</taxon>
        <taxon>Poaceae</taxon>
        <taxon>BOP clade</taxon>
        <taxon>Pooideae</taxon>
        <taxon>Triticodae</taxon>
        <taxon>Triticeae</taxon>
        <taxon>Triticinae</taxon>
        <taxon>Triticum</taxon>
    </lineage>
</organism>
<proteinExistence type="predicted"/>
<reference evidence="3" key="1">
    <citation type="journal article" date="2013" name="Nature">
        <title>Draft genome of the wheat A-genome progenitor Triticum urartu.</title>
        <authorList>
            <person name="Ling H.Q."/>
            <person name="Zhao S."/>
            <person name="Liu D."/>
            <person name="Wang J."/>
            <person name="Sun H."/>
            <person name="Zhang C."/>
            <person name="Fan H."/>
            <person name="Li D."/>
            <person name="Dong L."/>
            <person name="Tao Y."/>
            <person name="Gao C."/>
            <person name="Wu H."/>
            <person name="Li Y."/>
            <person name="Cui Y."/>
            <person name="Guo X."/>
            <person name="Zheng S."/>
            <person name="Wang B."/>
            <person name="Yu K."/>
            <person name="Liang Q."/>
            <person name="Yang W."/>
            <person name="Lou X."/>
            <person name="Chen J."/>
            <person name="Feng M."/>
            <person name="Jian J."/>
            <person name="Zhang X."/>
            <person name="Luo G."/>
            <person name="Jiang Y."/>
            <person name="Liu J."/>
            <person name="Wang Z."/>
            <person name="Sha Y."/>
            <person name="Zhang B."/>
            <person name="Wu H."/>
            <person name="Tang D."/>
            <person name="Shen Q."/>
            <person name="Xue P."/>
            <person name="Zou S."/>
            <person name="Wang X."/>
            <person name="Liu X."/>
            <person name="Wang F."/>
            <person name="Yang Y."/>
            <person name="An X."/>
            <person name="Dong Z."/>
            <person name="Zhang K."/>
            <person name="Zhang X."/>
            <person name="Luo M.C."/>
            <person name="Dvorak J."/>
            <person name="Tong Y."/>
            <person name="Wang J."/>
            <person name="Yang H."/>
            <person name="Li Z."/>
            <person name="Wang D."/>
            <person name="Zhang A."/>
            <person name="Wang J."/>
        </authorList>
    </citation>
    <scope>NUCLEOTIDE SEQUENCE</scope>
    <source>
        <strain evidence="3">cv. G1812</strain>
    </source>
</reference>
<evidence type="ECO:0000256" key="1">
    <source>
        <dbReference type="SAM" id="MobiDB-lite"/>
    </source>
</evidence>
<evidence type="ECO:0000313" key="2">
    <source>
        <dbReference type="EnsemblPlants" id="TuG1812G0200005805.01.T04"/>
    </source>
</evidence>
<accession>A0A8R7TND2</accession>
<feature type="region of interest" description="Disordered" evidence="1">
    <location>
        <begin position="1"/>
        <end position="84"/>
    </location>
</feature>
<evidence type="ECO:0000313" key="3">
    <source>
        <dbReference type="Proteomes" id="UP000015106"/>
    </source>
</evidence>
<reference evidence="2" key="3">
    <citation type="submission" date="2022-06" db="UniProtKB">
        <authorList>
            <consortium name="EnsemblPlants"/>
        </authorList>
    </citation>
    <scope>IDENTIFICATION</scope>
</reference>
<dbReference type="AlphaFoldDB" id="A0A8R7TND2"/>